<evidence type="ECO:0000313" key="1">
    <source>
        <dbReference type="EMBL" id="GHF15801.1"/>
    </source>
</evidence>
<dbReference type="SUPFAM" id="SSF52540">
    <property type="entry name" value="P-loop containing nucleoside triphosphate hydrolases"/>
    <property type="match status" value="1"/>
</dbReference>
<organism evidence="1 2">
    <name type="scientific">Pseudolysinimonas yzui</name>
    <dbReference type="NCBI Taxonomy" id="2708254"/>
    <lineage>
        <taxon>Bacteria</taxon>
        <taxon>Bacillati</taxon>
        <taxon>Actinomycetota</taxon>
        <taxon>Actinomycetes</taxon>
        <taxon>Micrococcales</taxon>
        <taxon>Microbacteriaceae</taxon>
        <taxon>Pseudolysinimonas</taxon>
    </lineage>
</organism>
<dbReference type="GO" id="GO:0051782">
    <property type="term" value="P:negative regulation of cell division"/>
    <property type="evidence" value="ECO:0007669"/>
    <property type="project" value="TreeGrafter"/>
</dbReference>
<dbReference type="Gene3D" id="3.40.50.300">
    <property type="entry name" value="P-loop containing nucleotide triphosphate hydrolases"/>
    <property type="match status" value="1"/>
</dbReference>
<accession>A0A8J3GQH6</accession>
<proteinExistence type="predicted"/>
<dbReference type="PANTHER" id="PTHR43384:SF13">
    <property type="entry name" value="SLR0110 PROTEIN"/>
    <property type="match status" value="1"/>
</dbReference>
<dbReference type="GO" id="GO:0016887">
    <property type="term" value="F:ATP hydrolysis activity"/>
    <property type="evidence" value="ECO:0007669"/>
    <property type="project" value="TreeGrafter"/>
</dbReference>
<dbReference type="AlphaFoldDB" id="A0A8J3GQH6"/>
<gene>
    <name evidence="1" type="ORF">GCM10011600_16080</name>
</gene>
<dbReference type="GO" id="GO:0005829">
    <property type="term" value="C:cytosol"/>
    <property type="evidence" value="ECO:0007669"/>
    <property type="project" value="TreeGrafter"/>
</dbReference>
<reference evidence="1" key="1">
    <citation type="journal article" date="2014" name="Int. J. Syst. Evol. Microbiol.">
        <title>Complete genome sequence of Corynebacterium casei LMG S-19264T (=DSM 44701T), isolated from a smear-ripened cheese.</title>
        <authorList>
            <consortium name="US DOE Joint Genome Institute (JGI-PGF)"/>
            <person name="Walter F."/>
            <person name="Albersmeier A."/>
            <person name="Kalinowski J."/>
            <person name="Ruckert C."/>
        </authorList>
    </citation>
    <scope>NUCLEOTIDE SEQUENCE</scope>
    <source>
        <strain evidence="1">CGMCC 1.16548</strain>
    </source>
</reference>
<evidence type="ECO:0008006" key="3">
    <source>
        <dbReference type="Google" id="ProtNLM"/>
    </source>
</evidence>
<dbReference type="GO" id="GO:0009898">
    <property type="term" value="C:cytoplasmic side of plasma membrane"/>
    <property type="evidence" value="ECO:0007669"/>
    <property type="project" value="TreeGrafter"/>
</dbReference>
<comment type="caution">
    <text evidence="1">The sequence shown here is derived from an EMBL/GenBank/DDBJ whole genome shotgun (WGS) entry which is preliminary data.</text>
</comment>
<sequence length="409" mass="41683">MTDVGLALPSADADRLGAEAARYGHRVVAEMADADALAPRIAAAKPEVVIAAASAPHLSPRLVAACDAHGVRLVVVGDSPRERRFAAGLGVVDPVPGPPAWTLLTPGSGIPVVPPLAPALPLAVAAPAHEVTEETTGRPTRPIVERGSVIAVWGPGGAPGRTSLAIALAGELAASGVPIALADADTHAAAVAPSLGLLDEAPGFAAACRLAGTGSLTIAELDRVASHHRGGFRVLTGIGRPARWPELTAERIAGVLDAVRGWAGVTIVDVAAGLEQDEELVSDVAAPRRNAATVETLRRADRVVAVGAADPVGLARFLRGHAELLDHVAPDRVTVVINKVRSSVVGLDPAAQVRSTLERFGGVTPAHLVPWDPAGFDAALLSGRSLAEAAPRSAARAVIRKLAADLARR</sequence>
<reference evidence="1" key="2">
    <citation type="submission" date="2020-09" db="EMBL/GenBank/DDBJ databases">
        <authorList>
            <person name="Sun Q."/>
            <person name="Zhou Y."/>
        </authorList>
    </citation>
    <scope>NUCLEOTIDE SEQUENCE</scope>
    <source>
        <strain evidence="1">CGMCC 1.16548</strain>
    </source>
</reference>
<keyword evidence="2" id="KW-1185">Reference proteome</keyword>
<dbReference type="Proteomes" id="UP000617531">
    <property type="component" value="Unassembled WGS sequence"/>
</dbReference>
<dbReference type="InterPro" id="IPR027417">
    <property type="entry name" value="P-loop_NTPase"/>
</dbReference>
<protein>
    <recommendedName>
        <fullName evidence="3">CobQ/CobB/MinD/ParA nucleotide binding domain-containing protein</fullName>
    </recommendedName>
</protein>
<name>A0A8J3GQH6_9MICO</name>
<dbReference type="PANTHER" id="PTHR43384">
    <property type="entry name" value="SEPTUM SITE-DETERMINING PROTEIN MIND HOMOLOG, CHLOROPLASTIC-RELATED"/>
    <property type="match status" value="1"/>
</dbReference>
<dbReference type="InterPro" id="IPR050625">
    <property type="entry name" value="ParA/MinD_ATPase"/>
</dbReference>
<dbReference type="GO" id="GO:0005524">
    <property type="term" value="F:ATP binding"/>
    <property type="evidence" value="ECO:0007669"/>
    <property type="project" value="TreeGrafter"/>
</dbReference>
<dbReference type="EMBL" id="BNAI01000002">
    <property type="protein sequence ID" value="GHF15801.1"/>
    <property type="molecule type" value="Genomic_DNA"/>
</dbReference>
<dbReference type="RefSeq" id="WP_191282933.1">
    <property type="nucleotide sequence ID" value="NZ_BNAI01000002.1"/>
</dbReference>
<evidence type="ECO:0000313" key="2">
    <source>
        <dbReference type="Proteomes" id="UP000617531"/>
    </source>
</evidence>